<dbReference type="Pfam" id="PF05633">
    <property type="entry name" value="ROH1-like"/>
    <property type="match status" value="1"/>
</dbReference>
<name>A0AAN7LWX5_TRANT</name>
<accession>A0AAN7LWX5</accession>
<protein>
    <submittedName>
        <fullName evidence="1">Uncharacterized protein</fullName>
    </submittedName>
</protein>
<gene>
    <name evidence="1" type="ORF">SAY86_012304</name>
</gene>
<evidence type="ECO:0000313" key="1">
    <source>
        <dbReference type="EMBL" id="KAK4794310.1"/>
    </source>
</evidence>
<dbReference type="EMBL" id="JAXQNO010000007">
    <property type="protein sequence ID" value="KAK4794310.1"/>
    <property type="molecule type" value="Genomic_DNA"/>
</dbReference>
<keyword evidence="2" id="KW-1185">Reference proteome</keyword>
<dbReference type="InterPro" id="IPR008511">
    <property type="entry name" value="ROH1-like"/>
</dbReference>
<comment type="caution">
    <text evidence="1">The sequence shown here is derived from an EMBL/GenBank/DDBJ whole genome shotgun (WGS) entry which is preliminary data.</text>
</comment>
<sequence length="64" mass="7509">MRESVDLANFPLADEKVKEMTERVDELRKVFESLKKGLDPWSAKLGWFSILLYSTELRLVAYNM</sequence>
<proteinExistence type="predicted"/>
<evidence type="ECO:0000313" key="2">
    <source>
        <dbReference type="Proteomes" id="UP001346149"/>
    </source>
</evidence>
<dbReference type="AlphaFoldDB" id="A0AAN7LWX5"/>
<reference evidence="1 2" key="1">
    <citation type="journal article" date="2023" name="Hortic Res">
        <title>Pangenome of water caltrop reveals structural variations and asymmetric subgenome divergence after allopolyploidization.</title>
        <authorList>
            <person name="Zhang X."/>
            <person name="Chen Y."/>
            <person name="Wang L."/>
            <person name="Yuan Y."/>
            <person name="Fang M."/>
            <person name="Shi L."/>
            <person name="Lu R."/>
            <person name="Comes H.P."/>
            <person name="Ma Y."/>
            <person name="Chen Y."/>
            <person name="Huang G."/>
            <person name="Zhou Y."/>
            <person name="Zheng Z."/>
            <person name="Qiu Y."/>
        </authorList>
    </citation>
    <scope>NUCLEOTIDE SEQUENCE [LARGE SCALE GENOMIC DNA]</scope>
    <source>
        <strain evidence="1">F231</strain>
    </source>
</reference>
<organism evidence="1 2">
    <name type="scientific">Trapa natans</name>
    <name type="common">Water chestnut</name>
    <dbReference type="NCBI Taxonomy" id="22666"/>
    <lineage>
        <taxon>Eukaryota</taxon>
        <taxon>Viridiplantae</taxon>
        <taxon>Streptophyta</taxon>
        <taxon>Embryophyta</taxon>
        <taxon>Tracheophyta</taxon>
        <taxon>Spermatophyta</taxon>
        <taxon>Magnoliopsida</taxon>
        <taxon>eudicotyledons</taxon>
        <taxon>Gunneridae</taxon>
        <taxon>Pentapetalae</taxon>
        <taxon>rosids</taxon>
        <taxon>malvids</taxon>
        <taxon>Myrtales</taxon>
        <taxon>Lythraceae</taxon>
        <taxon>Trapa</taxon>
    </lineage>
</organism>
<dbReference type="Proteomes" id="UP001346149">
    <property type="component" value="Unassembled WGS sequence"/>
</dbReference>